<name>A0A166QPZ8_PSEFL</name>
<gene>
    <name evidence="2" type="ORF">A1D17_03735</name>
</gene>
<protein>
    <submittedName>
        <fullName evidence="2">Uncharacterized protein</fullName>
    </submittedName>
</protein>
<proteinExistence type="predicted"/>
<dbReference type="EMBL" id="LUKJ01000002">
    <property type="protein sequence ID" value="KZN20663.1"/>
    <property type="molecule type" value="Genomic_DNA"/>
</dbReference>
<reference evidence="3" key="1">
    <citation type="submission" date="2016-03" db="EMBL/GenBank/DDBJ databases">
        <authorList>
            <person name="Ray J."/>
            <person name="Price M."/>
            <person name="Deutschbauer A."/>
        </authorList>
    </citation>
    <scope>NUCLEOTIDE SEQUENCE [LARGE SCALE GENOMIC DNA]</scope>
    <source>
        <strain evidence="3">FW300-N1B4</strain>
    </source>
</reference>
<dbReference type="Proteomes" id="UP000076489">
    <property type="component" value="Unassembled WGS sequence"/>
</dbReference>
<reference evidence="2 3" key="2">
    <citation type="journal article" date="2018" name="Nature">
        <title>Mutant phenotypes for thousands of bacterial genes of unknown function.</title>
        <authorList>
            <person name="Price M.N."/>
            <person name="Wetmore K.M."/>
            <person name="Waters R.J."/>
            <person name="Callaghan M."/>
            <person name="Ray J."/>
            <person name="Liu H."/>
            <person name="Kuehl J.V."/>
            <person name="Melnyk R.A."/>
            <person name="Lamson J.S."/>
            <person name="Suh Y."/>
            <person name="Carlson H.K."/>
            <person name="Esquivel Z."/>
            <person name="Sadeeshkumar H."/>
            <person name="Chakraborty R."/>
            <person name="Zane G.M."/>
            <person name="Rubin B.E."/>
            <person name="Wall J.D."/>
            <person name="Visel A."/>
            <person name="Bristow J."/>
            <person name="Blow M.J."/>
            <person name="Arkin A.P."/>
            <person name="Deutschbauer A.M."/>
        </authorList>
    </citation>
    <scope>NUCLEOTIDE SEQUENCE [LARGE SCALE GENOMIC DNA]</scope>
    <source>
        <strain evidence="2 3">FW300-N1B4</strain>
    </source>
</reference>
<feature type="region of interest" description="Disordered" evidence="1">
    <location>
        <begin position="41"/>
        <end position="65"/>
    </location>
</feature>
<comment type="caution">
    <text evidence="2">The sequence shown here is derived from an EMBL/GenBank/DDBJ whole genome shotgun (WGS) entry which is preliminary data.</text>
</comment>
<evidence type="ECO:0000313" key="2">
    <source>
        <dbReference type="EMBL" id="KZN20663.1"/>
    </source>
</evidence>
<accession>A0A166QPZ8</accession>
<organism evidence="2 3">
    <name type="scientific">Pseudomonas fluorescens</name>
    <dbReference type="NCBI Taxonomy" id="294"/>
    <lineage>
        <taxon>Bacteria</taxon>
        <taxon>Pseudomonadati</taxon>
        <taxon>Pseudomonadota</taxon>
        <taxon>Gammaproteobacteria</taxon>
        <taxon>Pseudomonadales</taxon>
        <taxon>Pseudomonadaceae</taxon>
        <taxon>Pseudomonas</taxon>
    </lineage>
</organism>
<sequence>MSLSVGHTSLIRGMFIFCLVLELGNRALKLYLQLTPQDEQTHYPRQGADQANSETATPETTPLLT</sequence>
<feature type="compositionally biased region" description="Low complexity" evidence="1">
    <location>
        <begin position="54"/>
        <end position="65"/>
    </location>
</feature>
<evidence type="ECO:0000313" key="3">
    <source>
        <dbReference type="Proteomes" id="UP000076489"/>
    </source>
</evidence>
<evidence type="ECO:0000256" key="1">
    <source>
        <dbReference type="SAM" id="MobiDB-lite"/>
    </source>
</evidence>
<dbReference type="AlphaFoldDB" id="A0A166QPZ8"/>